<feature type="coiled-coil region" evidence="1">
    <location>
        <begin position="27"/>
        <end position="110"/>
    </location>
</feature>
<reference evidence="5 6" key="1">
    <citation type="submission" date="2018-06" db="EMBL/GenBank/DDBJ databases">
        <authorList>
            <consortium name="Pathogen Informatics"/>
            <person name="Doyle S."/>
        </authorList>
    </citation>
    <scope>NUCLEOTIDE SEQUENCE [LARGE SCALE GENOMIC DNA]</scope>
    <source>
        <strain evidence="5 6">NCTC10738</strain>
    </source>
</reference>
<evidence type="ECO:0000256" key="3">
    <source>
        <dbReference type="SAM" id="SignalP"/>
    </source>
</evidence>
<dbReference type="SUPFAM" id="SSF51261">
    <property type="entry name" value="Duplicated hybrid motif"/>
    <property type="match status" value="1"/>
</dbReference>
<proteinExistence type="predicted"/>
<dbReference type="AlphaFoldDB" id="A0A379ZLV6"/>
<dbReference type="InterPro" id="IPR050570">
    <property type="entry name" value="Cell_wall_metabolism_enzyme"/>
</dbReference>
<feature type="region of interest" description="Disordered" evidence="2">
    <location>
        <begin position="184"/>
        <end position="207"/>
    </location>
</feature>
<dbReference type="EMBL" id="UGYO01000001">
    <property type="protein sequence ID" value="SUI64485.1"/>
    <property type="molecule type" value="Genomic_DNA"/>
</dbReference>
<feature type="chain" id="PRO_5016980111" evidence="3">
    <location>
        <begin position="25"/>
        <end position="378"/>
    </location>
</feature>
<evidence type="ECO:0000313" key="6">
    <source>
        <dbReference type="Proteomes" id="UP000254069"/>
    </source>
</evidence>
<evidence type="ECO:0000256" key="1">
    <source>
        <dbReference type="SAM" id="Coils"/>
    </source>
</evidence>
<dbReference type="InterPro" id="IPR011055">
    <property type="entry name" value="Dup_hybrid_motif"/>
</dbReference>
<dbReference type="Pfam" id="PF01551">
    <property type="entry name" value="Peptidase_M23"/>
    <property type="match status" value="1"/>
</dbReference>
<feature type="compositionally biased region" description="Basic and acidic residues" evidence="2">
    <location>
        <begin position="195"/>
        <end position="207"/>
    </location>
</feature>
<dbReference type="FunFam" id="2.70.70.10:FF:000003">
    <property type="entry name" value="Murein hydrolase activator EnvC"/>
    <property type="match status" value="1"/>
</dbReference>
<dbReference type="RefSeq" id="WP_107111769.1">
    <property type="nucleotide sequence ID" value="NZ_CAXOJE010000019.1"/>
</dbReference>
<evidence type="ECO:0000256" key="2">
    <source>
        <dbReference type="SAM" id="MobiDB-lite"/>
    </source>
</evidence>
<dbReference type="Gene3D" id="2.70.70.10">
    <property type="entry name" value="Glucose Permease (Domain IIA)"/>
    <property type="match status" value="1"/>
</dbReference>
<keyword evidence="1" id="KW-0175">Coiled coil</keyword>
<dbReference type="CDD" id="cd12797">
    <property type="entry name" value="M23_peptidase"/>
    <property type="match status" value="1"/>
</dbReference>
<feature type="domain" description="M23ase beta-sheet core" evidence="4">
    <location>
        <begin position="279"/>
        <end position="372"/>
    </location>
</feature>
<protein>
    <submittedName>
        <fullName evidence="5">Septal ring factor</fullName>
    </submittedName>
</protein>
<evidence type="ECO:0000313" key="5">
    <source>
        <dbReference type="EMBL" id="SUI64485.1"/>
    </source>
</evidence>
<accession>A0A379ZLV6</accession>
<gene>
    <name evidence="5" type="primary">envC</name>
    <name evidence="5" type="ORF">NCTC10738_01720</name>
</gene>
<sequence length="378" mass="42280">MQKRILAKASILAGFLVFSSQLQASDLERRQSELKALQSQITAQQNALRDTGKQREKLLQLLKKDEQAIADAARKVNQTENALSDAEKRLSELKQRAAQLDKLKESQQQTLAKQLTSAYLAGNHDYSKMLLNQQDPATIERMLAYYDFLNKARMQAIEQLKQTRQELSAVQQSEQQERNRLNKLVLDQKAQSKRLNQEQDQRQRTLKELQRTISSKASELEQLQIEEASLKRVVEQALAAMRDSPSMDGLAKSRGSLNWPTKGRIKNSFGSQRSGNVRWKGVMLSAPEGQSISAVAAGKVIYADWLRGFGMVLVVDHGKGFMSLYGHAQALLKDAGDTVKAGEAVALVGRSGGQTEPGLYFEIRHKGQAVDPANYCRR</sequence>
<name>A0A379ZLV6_9GAMM</name>
<keyword evidence="6" id="KW-1185">Reference proteome</keyword>
<dbReference type="GO" id="GO:0004222">
    <property type="term" value="F:metalloendopeptidase activity"/>
    <property type="evidence" value="ECO:0007669"/>
    <property type="project" value="TreeGrafter"/>
</dbReference>
<dbReference type="PANTHER" id="PTHR21666">
    <property type="entry name" value="PEPTIDASE-RELATED"/>
    <property type="match status" value="1"/>
</dbReference>
<evidence type="ECO:0000259" key="4">
    <source>
        <dbReference type="Pfam" id="PF01551"/>
    </source>
</evidence>
<feature type="region of interest" description="Disordered" evidence="2">
    <location>
        <begin position="245"/>
        <end position="267"/>
    </location>
</feature>
<organism evidence="5 6">
    <name type="scientific">Shewanella algae</name>
    <dbReference type="NCBI Taxonomy" id="38313"/>
    <lineage>
        <taxon>Bacteria</taxon>
        <taxon>Pseudomonadati</taxon>
        <taxon>Pseudomonadota</taxon>
        <taxon>Gammaproteobacteria</taxon>
        <taxon>Alteromonadales</taxon>
        <taxon>Shewanellaceae</taxon>
        <taxon>Shewanella</taxon>
    </lineage>
</organism>
<dbReference type="Proteomes" id="UP000254069">
    <property type="component" value="Unassembled WGS sequence"/>
</dbReference>
<feature type="signal peptide" evidence="3">
    <location>
        <begin position="1"/>
        <end position="24"/>
    </location>
</feature>
<dbReference type="Gene3D" id="6.10.250.3150">
    <property type="match status" value="1"/>
</dbReference>
<dbReference type="InterPro" id="IPR016047">
    <property type="entry name" value="M23ase_b-sheet_dom"/>
</dbReference>
<keyword evidence="3" id="KW-0732">Signal</keyword>
<dbReference type="PANTHER" id="PTHR21666:SF270">
    <property type="entry name" value="MUREIN HYDROLASE ACTIVATOR ENVC"/>
    <property type="match status" value="1"/>
</dbReference>